<evidence type="ECO:0000256" key="7">
    <source>
        <dbReference type="ARBA" id="ARBA00022598"/>
    </source>
</evidence>
<evidence type="ECO:0000256" key="5">
    <source>
        <dbReference type="ARBA" id="ARBA00021364"/>
    </source>
</evidence>
<evidence type="ECO:0000256" key="13">
    <source>
        <dbReference type="PIRSR" id="PIRSR604809-2"/>
    </source>
</evidence>
<feature type="binding site" evidence="12">
    <location>
        <position position="344"/>
    </location>
    <ligand>
        <name>L-glutamate</name>
        <dbReference type="ChEBI" id="CHEBI:29985"/>
    </ligand>
</feature>
<evidence type="ECO:0000259" key="19">
    <source>
        <dbReference type="PROSITE" id="PS51987"/>
    </source>
</evidence>
<dbReference type="SUPFAM" id="SSF55931">
    <property type="entry name" value="Glutamine synthetase/guanido kinase"/>
    <property type="match status" value="1"/>
</dbReference>
<dbReference type="GO" id="GO:0004356">
    <property type="term" value="F:glutamine synthetase activity"/>
    <property type="evidence" value="ECO:0007669"/>
    <property type="project" value="UniProtKB-EC"/>
</dbReference>
<dbReference type="InterPro" id="IPR014746">
    <property type="entry name" value="Gln_synth/guanido_kin_cat_dom"/>
</dbReference>
<comment type="cofactor">
    <cofactor evidence="14">
        <name>Mg(2+)</name>
        <dbReference type="ChEBI" id="CHEBI:18420"/>
    </cofactor>
    <text evidence="14">Binds 2 Mg(2+) ions per subunit.</text>
</comment>
<dbReference type="GO" id="GO:0006542">
    <property type="term" value="P:glutamine biosynthetic process"/>
    <property type="evidence" value="ECO:0007669"/>
    <property type="project" value="InterPro"/>
</dbReference>
<feature type="binding site" evidence="14">
    <location>
        <position position="291"/>
    </location>
    <ligand>
        <name>Mg(2+)</name>
        <dbReference type="ChEBI" id="CHEBI:18420"/>
        <label>1</label>
    </ligand>
</feature>
<dbReference type="PANTHER" id="PTHR43407:SF1">
    <property type="entry name" value="LENGSIN"/>
    <property type="match status" value="1"/>
</dbReference>
<dbReference type="InterPro" id="IPR008146">
    <property type="entry name" value="Gln_synth_cat_dom"/>
</dbReference>
<evidence type="ECO:0000256" key="15">
    <source>
        <dbReference type="PROSITE-ProRule" id="PRU01330"/>
    </source>
</evidence>
<comment type="catalytic activity">
    <reaction evidence="11 17">
        <text>L-glutamate + NH4(+) + ATP = L-glutamine + ADP + phosphate + H(+)</text>
        <dbReference type="Rhea" id="RHEA:16169"/>
        <dbReference type="ChEBI" id="CHEBI:15378"/>
        <dbReference type="ChEBI" id="CHEBI:28938"/>
        <dbReference type="ChEBI" id="CHEBI:29985"/>
        <dbReference type="ChEBI" id="CHEBI:30616"/>
        <dbReference type="ChEBI" id="CHEBI:43474"/>
        <dbReference type="ChEBI" id="CHEBI:58359"/>
        <dbReference type="ChEBI" id="CHEBI:456216"/>
        <dbReference type="EC" id="6.3.1.2"/>
    </reaction>
</comment>
<dbReference type="Proteomes" id="UP000030491">
    <property type="component" value="Unassembled WGS sequence"/>
</dbReference>
<gene>
    <name evidence="20" type="ORF">EU93_1555</name>
</gene>
<feature type="domain" description="GS beta-grasp" evidence="18">
    <location>
        <begin position="34"/>
        <end position="119"/>
    </location>
</feature>
<dbReference type="InterPro" id="IPR008147">
    <property type="entry name" value="Gln_synt_N"/>
</dbReference>
<evidence type="ECO:0000256" key="17">
    <source>
        <dbReference type="RuleBase" id="RU004356"/>
    </source>
</evidence>
<keyword evidence="7 17" id="KW-0436">Ligase</keyword>
<evidence type="ECO:0000256" key="10">
    <source>
        <dbReference type="ARBA" id="ARBA00045640"/>
    </source>
</evidence>
<proteinExistence type="inferred from homology"/>
<keyword evidence="8 13" id="KW-0547">Nucleotide-binding</keyword>
<evidence type="ECO:0000256" key="3">
    <source>
        <dbReference type="ARBA" id="ARBA00011354"/>
    </source>
</evidence>
<comment type="function">
    <text evidence="10">Involved in nitrogen metabolism via ammonium assimilation. Catalyzes the ATP-dependent biosynthesis of glutamine from glutamate and ammonia.</text>
</comment>
<dbReference type="GO" id="GO:0046872">
    <property type="term" value="F:metal ion binding"/>
    <property type="evidence" value="ECO:0007669"/>
    <property type="project" value="UniProtKB-KW"/>
</dbReference>
<dbReference type="InterPro" id="IPR027303">
    <property type="entry name" value="Gln_synth_gly_rich_site"/>
</dbReference>
<dbReference type="PROSITE" id="PS00181">
    <property type="entry name" value="GLNA_ATP"/>
    <property type="match status" value="1"/>
</dbReference>
<evidence type="ECO:0000313" key="21">
    <source>
        <dbReference type="Proteomes" id="UP000030491"/>
    </source>
</evidence>
<evidence type="ECO:0000256" key="14">
    <source>
        <dbReference type="PIRSR" id="PIRSR604809-3"/>
    </source>
</evidence>
<feature type="binding site" evidence="13">
    <location>
        <position position="376"/>
    </location>
    <ligand>
        <name>ATP</name>
        <dbReference type="ChEBI" id="CHEBI:30616"/>
    </ligand>
</feature>
<reference evidence="21" key="1">
    <citation type="journal article" date="2014" name="Sci. Data">
        <title>Genomes of diverse isolates of the marine cyanobacterium Prochlorococcus.</title>
        <authorList>
            <person name="Biller S."/>
            <person name="Berube P."/>
            <person name="Thompson J."/>
            <person name="Kelly L."/>
            <person name="Roggensack S."/>
            <person name="Awad L."/>
            <person name="Roache-Johnson K."/>
            <person name="Ding H."/>
            <person name="Giovannoni S.J."/>
            <person name="Moore L.R."/>
            <person name="Chisholm S.W."/>
        </authorList>
    </citation>
    <scope>NUCLEOTIDE SEQUENCE [LARGE SCALE GENOMIC DNA]</scope>
</reference>
<evidence type="ECO:0000259" key="18">
    <source>
        <dbReference type="PROSITE" id="PS51986"/>
    </source>
</evidence>
<feature type="binding site" evidence="14">
    <location>
        <position position="381"/>
    </location>
    <ligand>
        <name>Mg(2+)</name>
        <dbReference type="ChEBI" id="CHEBI:18420"/>
        <label>1</label>
    </ligand>
</feature>
<dbReference type="InterPro" id="IPR036651">
    <property type="entry name" value="Gln_synt_N_sf"/>
</dbReference>
<dbReference type="PANTHER" id="PTHR43407">
    <property type="entry name" value="GLUTAMINE SYNTHETASE"/>
    <property type="match status" value="1"/>
</dbReference>
<comment type="similarity">
    <text evidence="2 15 16">Belongs to the glutamine synthetase family.</text>
</comment>
<dbReference type="NCBIfam" id="TIGR00653">
    <property type="entry name" value="GlnA"/>
    <property type="match status" value="1"/>
</dbReference>
<feature type="binding site" evidence="12">
    <location>
        <position position="350"/>
    </location>
    <ligand>
        <name>L-glutamate</name>
        <dbReference type="ChEBI" id="CHEBI:29985"/>
    </ligand>
</feature>
<dbReference type="Gene3D" id="3.10.20.70">
    <property type="entry name" value="Glutamine synthetase, N-terminal domain"/>
    <property type="match status" value="1"/>
</dbReference>
<dbReference type="Pfam" id="PF03951">
    <property type="entry name" value="Gln-synt_N"/>
    <property type="match status" value="1"/>
</dbReference>
<dbReference type="EC" id="6.3.1.2" evidence="4 17"/>
<organism evidence="20 21">
    <name type="scientific">Prochlorococcus marinus str. MIT 9116</name>
    <dbReference type="NCBI Taxonomy" id="167544"/>
    <lineage>
        <taxon>Bacteria</taxon>
        <taxon>Bacillati</taxon>
        <taxon>Cyanobacteriota</taxon>
        <taxon>Cyanophyceae</taxon>
        <taxon>Synechococcales</taxon>
        <taxon>Prochlorococcaceae</taxon>
        <taxon>Prochlorococcus</taxon>
    </lineage>
</organism>
<evidence type="ECO:0000256" key="1">
    <source>
        <dbReference type="ARBA" id="ARBA00004496"/>
    </source>
</evidence>
<dbReference type="GO" id="GO:0005524">
    <property type="term" value="F:ATP binding"/>
    <property type="evidence" value="ECO:0007669"/>
    <property type="project" value="UniProtKB-KW"/>
</dbReference>
<dbReference type="EMBL" id="JNAJ01000017">
    <property type="protein sequence ID" value="KGF90384.1"/>
    <property type="molecule type" value="Genomic_DNA"/>
</dbReference>
<dbReference type="PROSITE" id="PS00180">
    <property type="entry name" value="GLNA_1"/>
    <property type="match status" value="1"/>
</dbReference>
<dbReference type="FunFam" id="3.30.590.10:FF:000001">
    <property type="entry name" value="Glutamine synthetase"/>
    <property type="match status" value="1"/>
</dbReference>
<dbReference type="Pfam" id="PF00120">
    <property type="entry name" value="Gln-synt_C"/>
    <property type="match status" value="1"/>
</dbReference>
<feature type="binding site" evidence="14">
    <location>
        <position position="234"/>
    </location>
    <ligand>
        <name>Mg(2+)</name>
        <dbReference type="ChEBI" id="CHEBI:18420"/>
        <label>1</label>
    </ligand>
</feature>
<evidence type="ECO:0000313" key="20">
    <source>
        <dbReference type="EMBL" id="KGF90384.1"/>
    </source>
</evidence>
<evidence type="ECO:0000256" key="16">
    <source>
        <dbReference type="RuleBase" id="RU000384"/>
    </source>
</evidence>
<protein>
    <recommendedName>
        <fullName evidence="5 17">Glutamine synthetase</fullName>
        <ecNumber evidence="4 17">6.3.1.2</ecNumber>
    </recommendedName>
</protein>
<evidence type="ECO:0000256" key="4">
    <source>
        <dbReference type="ARBA" id="ARBA00012937"/>
    </source>
</evidence>
<feature type="binding site" evidence="12">
    <location>
        <position position="362"/>
    </location>
    <ligand>
        <name>L-glutamate</name>
        <dbReference type="ChEBI" id="CHEBI:29985"/>
    </ligand>
</feature>
<feature type="binding site" evidence="14">
    <location>
        <position position="153"/>
    </location>
    <ligand>
        <name>Mg(2+)</name>
        <dbReference type="ChEBI" id="CHEBI:18420"/>
        <label>1</label>
    </ligand>
</feature>
<keyword evidence="9 13" id="KW-0067">ATP-binding</keyword>
<dbReference type="PROSITE" id="PS51986">
    <property type="entry name" value="GS_BETA_GRASP"/>
    <property type="match status" value="1"/>
</dbReference>
<feature type="binding site" evidence="13">
    <location>
        <position position="229"/>
    </location>
    <ligand>
        <name>ATP</name>
        <dbReference type="ChEBI" id="CHEBI:30616"/>
    </ligand>
</feature>
<comment type="subcellular location">
    <subcellularLocation>
        <location evidence="1">Cytoplasm</location>
    </subcellularLocation>
</comment>
<evidence type="ECO:0000256" key="8">
    <source>
        <dbReference type="ARBA" id="ARBA00022741"/>
    </source>
</evidence>
<dbReference type="SMART" id="SM01230">
    <property type="entry name" value="Gln-synt_C"/>
    <property type="match status" value="1"/>
</dbReference>
<dbReference type="GO" id="GO:0019740">
    <property type="term" value="P:nitrogen utilization"/>
    <property type="evidence" value="ECO:0007669"/>
    <property type="project" value="TreeGrafter"/>
</dbReference>
<evidence type="ECO:0000256" key="6">
    <source>
        <dbReference type="ARBA" id="ARBA00022490"/>
    </source>
</evidence>
<dbReference type="InterPro" id="IPR027302">
    <property type="entry name" value="Gln_synth_N_conserv_site"/>
</dbReference>
<feature type="binding site" evidence="13">
    <location>
        <position position="362"/>
    </location>
    <ligand>
        <name>ATP</name>
        <dbReference type="ChEBI" id="CHEBI:30616"/>
    </ligand>
</feature>
<dbReference type="AlphaFoldDB" id="A0A0A1ZQ52"/>
<evidence type="ECO:0000256" key="11">
    <source>
        <dbReference type="ARBA" id="ARBA00049436"/>
    </source>
</evidence>
<feature type="binding site" evidence="13">
    <location>
        <begin position="293"/>
        <end position="295"/>
    </location>
    <ligand>
        <name>ATP</name>
        <dbReference type="ChEBI" id="CHEBI:30616"/>
    </ligand>
</feature>
<comment type="caution">
    <text evidence="20">The sequence shown here is derived from an EMBL/GenBank/DDBJ whole genome shotgun (WGS) entry which is preliminary data.</text>
</comment>
<accession>A0A0A1ZQ52</accession>
<dbReference type="SUPFAM" id="SSF54368">
    <property type="entry name" value="Glutamine synthetase, N-terminal domain"/>
    <property type="match status" value="1"/>
</dbReference>
<keyword evidence="6" id="KW-0963">Cytoplasm</keyword>
<sequence>MIHNKTHHVTNFIEGISKVMSKSPQDVLSQIKDEGIELIDLKFTDIHGKWQHLTLTSDMIEEDSFTEGLAFDGSSIRGWKAINASDMSMVPDASTAWIDPFYKHKTLSMICSIQEPRSGEPYDRCPRSLAQKALKYLESTGIADTAFFGPEPEFFLFDDVRYDSKEGSCFYSVDTIEAPWNTGRIEEGGNLGYKIQYKEGYFPVSPNDTAQDIRSEMLLLMGELGIPTEKHHHEVAGAGQHELGMKFDSLINSADNVMTYKYVVRNVAKKYGKTATFMPKPVFNDNGTGMHVHQSLWKSGQPLFFGEGAYANLSQTARWYIGGILKHAPSFLAFTNPTTNSYKRLVPGFEAPVNLVYSEGNRSAAVRIPLTGPSPKAKRLEFRSGDALANPYLAFSVMMLAGIDGIKNQIDPGDGVDFDLFELPADELAKIDTVPSSLNDSLNALKADKDYLLAGVVFTEDFIDNFIDIKYEEVQQLRQRPHPHEFFMYYDA</sequence>
<evidence type="ECO:0000256" key="9">
    <source>
        <dbReference type="ARBA" id="ARBA00022840"/>
    </source>
</evidence>
<dbReference type="GO" id="GO:0016020">
    <property type="term" value="C:membrane"/>
    <property type="evidence" value="ECO:0007669"/>
    <property type="project" value="TreeGrafter"/>
</dbReference>
<evidence type="ECO:0000256" key="12">
    <source>
        <dbReference type="PIRSR" id="PIRSR604809-1"/>
    </source>
</evidence>
<feature type="domain" description="GS catalytic" evidence="19">
    <location>
        <begin position="126"/>
        <end position="492"/>
    </location>
</feature>
<name>A0A0A1ZQ52_PROMR</name>
<feature type="binding site" evidence="12">
    <location>
        <begin position="286"/>
        <end position="287"/>
    </location>
    <ligand>
        <name>L-glutamate</name>
        <dbReference type="ChEBI" id="CHEBI:29985"/>
    </ligand>
</feature>
<feature type="binding site" evidence="12">
    <location>
        <position position="383"/>
    </location>
    <ligand>
        <name>L-glutamate</name>
        <dbReference type="ChEBI" id="CHEBI:29985"/>
    </ligand>
</feature>
<comment type="subunit">
    <text evidence="3">Oligomer of 12 subunits arranged in the form of two hexagons.</text>
</comment>
<evidence type="ECO:0000256" key="2">
    <source>
        <dbReference type="ARBA" id="ARBA00009897"/>
    </source>
</evidence>
<keyword evidence="14" id="KW-0460">Magnesium</keyword>
<feature type="binding site" evidence="14">
    <location>
        <position position="151"/>
    </location>
    <ligand>
        <name>Mg(2+)</name>
        <dbReference type="ChEBI" id="CHEBI:18420"/>
        <label>1</label>
    </ligand>
</feature>
<dbReference type="InterPro" id="IPR004809">
    <property type="entry name" value="Gln_synth_I"/>
</dbReference>
<dbReference type="GO" id="GO:0005737">
    <property type="term" value="C:cytoplasm"/>
    <property type="evidence" value="ECO:0007669"/>
    <property type="project" value="UniProtKB-SubCell"/>
</dbReference>
<dbReference type="Gene3D" id="3.30.590.10">
    <property type="entry name" value="Glutamine synthetase/guanido kinase, catalytic domain"/>
    <property type="match status" value="1"/>
</dbReference>
<keyword evidence="14" id="KW-0479">Metal-binding</keyword>
<dbReference type="PROSITE" id="PS51987">
    <property type="entry name" value="GS_CATALYTIC"/>
    <property type="match status" value="1"/>
</dbReference>
<feature type="binding site" evidence="14">
    <location>
        <position position="242"/>
    </location>
    <ligand>
        <name>Mg(2+)</name>
        <dbReference type="ChEBI" id="CHEBI:18420"/>
        <label>1</label>
    </ligand>
</feature>